<evidence type="ECO:0000313" key="2">
    <source>
        <dbReference type="Proteomes" id="UP000499080"/>
    </source>
</evidence>
<dbReference type="EMBL" id="BGPR01000750">
    <property type="protein sequence ID" value="GBM34084.1"/>
    <property type="molecule type" value="Genomic_DNA"/>
</dbReference>
<comment type="caution">
    <text evidence="1">The sequence shown here is derived from an EMBL/GenBank/DDBJ whole genome shotgun (WGS) entry which is preliminary data.</text>
</comment>
<accession>A0A4Y2F1Y2</accession>
<keyword evidence="2" id="KW-1185">Reference proteome</keyword>
<name>A0A4Y2F1Y2_ARAVE</name>
<proteinExistence type="predicted"/>
<gene>
    <name evidence="1" type="ORF">AVEN_225608_1</name>
</gene>
<protein>
    <submittedName>
        <fullName evidence="1">Uncharacterized protein</fullName>
    </submittedName>
</protein>
<dbReference type="AlphaFoldDB" id="A0A4Y2F1Y2"/>
<dbReference type="Proteomes" id="UP000499080">
    <property type="component" value="Unassembled WGS sequence"/>
</dbReference>
<organism evidence="1 2">
    <name type="scientific">Araneus ventricosus</name>
    <name type="common">Orbweaver spider</name>
    <name type="synonym">Epeira ventricosa</name>
    <dbReference type="NCBI Taxonomy" id="182803"/>
    <lineage>
        <taxon>Eukaryota</taxon>
        <taxon>Metazoa</taxon>
        <taxon>Ecdysozoa</taxon>
        <taxon>Arthropoda</taxon>
        <taxon>Chelicerata</taxon>
        <taxon>Arachnida</taxon>
        <taxon>Araneae</taxon>
        <taxon>Araneomorphae</taxon>
        <taxon>Entelegynae</taxon>
        <taxon>Araneoidea</taxon>
        <taxon>Araneidae</taxon>
        <taxon>Araneus</taxon>
    </lineage>
</organism>
<reference evidence="1 2" key="1">
    <citation type="journal article" date="2019" name="Sci. Rep.">
        <title>Orb-weaving spider Araneus ventricosus genome elucidates the spidroin gene catalogue.</title>
        <authorList>
            <person name="Kono N."/>
            <person name="Nakamura H."/>
            <person name="Ohtoshi R."/>
            <person name="Moran D.A.P."/>
            <person name="Shinohara A."/>
            <person name="Yoshida Y."/>
            <person name="Fujiwara M."/>
            <person name="Mori M."/>
            <person name="Tomita M."/>
            <person name="Arakawa K."/>
        </authorList>
    </citation>
    <scope>NUCLEOTIDE SEQUENCE [LARGE SCALE GENOMIC DNA]</scope>
</reference>
<sequence>MTVVTTVARGLMVRFLGYFLNFPLPRVVISLEWAELDSKPLLSPPEMRELAHYLSDDFPSTCSCPTLMGCACSETITSHLRMKSLAPKRKAFCAL</sequence>
<evidence type="ECO:0000313" key="1">
    <source>
        <dbReference type="EMBL" id="GBM34084.1"/>
    </source>
</evidence>